<dbReference type="Proteomes" id="UP001060112">
    <property type="component" value="Chromosome"/>
</dbReference>
<accession>A0ABY5I5U0</accession>
<evidence type="ECO:0000256" key="1">
    <source>
        <dbReference type="SAM" id="Phobius"/>
    </source>
</evidence>
<reference evidence="2" key="1">
    <citation type="submission" date="2022-07" db="EMBL/GenBank/DDBJ databases">
        <title>Faecal culturing of patients with breast cancer.</title>
        <authorList>
            <person name="Teng N.M.Y."/>
            <person name="Kiu R."/>
            <person name="Evans R."/>
            <person name="Baker D.J."/>
            <person name="Zenner C."/>
            <person name="Robinson S.D."/>
            <person name="Hall L.J."/>
        </authorList>
    </citation>
    <scope>NUCLEOTIDE SEQUENCE</scope>
    <source>
        <strain evidence="2">LH1062</strain>
    </source>
</reference>
<name>A0ABY5I5U0_9FIRM</name>
<evidence type="ECO:0000313" key="3">
    <source>
        <dbReference type="Proteomes" id="UP001060112"/>
    </source>
</evidence>
<keyword evidence="1" id="KW-0472">Membrane</keyword>
<keyword evidence="3" id="KW-1185">Reference proteome</keyword>
<proteinExistence type="predicted"/>
<organism evidence="2 3">
    <name type="scientific">Allocoprobacillus halotolerans</name>
    <dbReference type="NCBI Taxonomy" id="2944914"/>
    <lineage>
        <taxon>Bacteria</taxon>
        <taxon>Bacillati</taxon>
        <taxon>Bacillota</taxon>
        <taxon>Erysipelotrichia</taxon>
        <taxon>Erysipelotrichales</taxon>
        <taxon>Erysipelotrichaceae</taxon>
        <taxon>Allocoprobacillus</taxon>
    </lineage>
</organism>
<feature type="transmembrane region" description="Helical" evidence="1">
    <location>
        <begin position="156"/>
        <end position="174"/>
    </location>
</feature>
<dbReference type="EMBL" id="CP101620">
    <property type="protein sequence ID" value="UTY40068.1"/>
    <property type="molecule type" value="Genomic_DNA"/>
</dbReference>
<evidence type="ECO:0000313" key="2">
    <source>
        <dbReference type="EMBL" id="UTY40068.1"/>
    </source>
</evidence>
<gene>
    <name evidence="2" type="ORF">NMU03_04505</name>
</gene>
<sequence length="202" mass="23110">MTLMIMGLVIAALCSETPYQSIGGFGFLMTIGIGVFLIIMTVLSKETKIKIEKMEIKIGLGDLQNLQEQYQHFHSHFTLGIAGGVLLIILSLACIVLLNESSPHYENLLVAQFIFCIGMSVYVFIYFGILKDSYQFLLNNKTYIQEKKHEQQIENIYAFTMPMAAMIYLIMGFTQNWWHPGWIIFPVTVFISSGIDYFIHRK</sequence>
<feature type="transmembrane region" description="Helical" evidence="1">
    <location>
        <begin position="77"/>
        <end position="98"/>
    </location>
</feature>
<keyword evidence="1" id="KW-0812">Transmembrane</keyword>
<keyword evidence="1" id="KW-1133">Transmembrane helix</keyword>
<feature type="transmembrane region" description="Helical" evidence="1">
    <location>
        <begin position="180"/>
        <end position="199"/>
    </location>
</feature>
<feature type="transmembrane region" description="Helical" evidence="1">
    <location>
        <begin position="24"/>
        <end position="44"/>
    </location>
</feature>
<dbReference type="RefSeq" id="WP_290141502.1">
    <property type="nucleotide sequence ID" value="NZ_CP101620.1"/>
</dbReference>
<protein>
    <submittedName>
        <fullName evidence="2">Uncharacterized protein</fullName>
    </submittedName>
</protein>
<feature type="transmembrane region" description="Helical" evidence="1">
    <location>
        <begin position="110"/>
        <end position="129"/>
    </location>
</feature>